<protein>
    <submittedName>
        <fullName evidence="1">Uncharacterized protein</fullName>
    </submittedName>
</protein>
<feature type="non-terminal residue" evidence="1">
    <location>
        <position position="207"/>
    </location>
</feature>
<accession>A0A1G7TDF3</accession>
<evidence type="ECO:0000313" key="2">
    <source>
        <dbReference type="Proteomes" id="UP000182284"/>
    </source>
</evidence>
<dbReference type="Pfam" id="PF12599">
    <property type="entry name" value="DUF3768"/>
    <property type="match status" value="1"/>
</dbReference>
<dbReference type="InterPro" id="IPR022243">
    <property type="entry name" value="DUF3768"/>
</dbReference>
<reference evidence="1 2" key="1">
    <citation type="submission" date="2016-10" db="EMBL/GenBank/DDBJ databases">
        <authorList>
            <person name="de Groot N.N."/>
        </authorList>
    </citation>
    <scope>NUCLEOTIDE SEQUENCE [LARGE SCALE GENOMIC DNA]</scope>
    <source>
        <strain evidence="1 2">DSM 27375</strain>
    </source>
</reference>
<organism evidence="1 2">
    <name type="scientific">Celeribacter baekdonensis</name>
    <dbReference type="NCBI Taxonomy" id="875171"/>
    <lineage>
        <taxon>Bacteria</taxon>
        <taxon>Pseudomonadati</taxon>
        <taxon>Pseudomonadota</taxon>
        <taxon>Alphaproteobacteria</taxon>
        <taxon>Rhodobacterales</taxon>
        <taxon>Roseobacteraceae</taxon>
        <taxon>Celeribacter</taxon>
    </lineage>
</organism>
<gene>
    <name evidence="1" type="ORF">SAMN04488117_1171</name>
</gene>
<dbReference type="AlphaFoldDB" id="A0A1G7TDF3"/>
<sequence>MSMTVQPQPDRPGSTVIAAQNDAFRKLACLGVPPAQPIQGRMHVTRSLMEAGDGFMAEAVKAAGEFATFEPENDPEGWHDFGAVEIRGETVFWKIDLHEEITFSSPFLSVQRWFGSSIMLTPVASTCIRWACCPNQISVHVPGMEPPWLGPNFYRVCEDHQSSRSLNHPALRVILKFQYPVLHLRLQNRARRDKSRFHISPQGHNEL</sequence>
<name>A0A1G7TDF3_9RHOB</name>
<dbReference type="Proteomes" id="UP000182284">
    <property type="component" value="Unassembled WGS sequence"/>
</dbReference>
<proteinExistence type="predicted"/>
<evidence type="ECO:0000313" key="1">
    <source>
        <dbReference type="EMBL" id="SDG33054.1"/>
    </source>
</evidence>
<dbReference type="EMBL" id="FNBL01000017">
    <property type="protein sequence ID" value="SDG33054.1"/>
    <property type="molecule type" value="Genomic_DNA"/>
</dbReference>